<sequence>MDDSELFTKYLEMIQNVIERLARNSFQIKAWAATIFTAAIVLT</sequence>
<feature type="non-terminal residue" evidence="1">
    <location>
        <position position="43"/>
    </location>
</feature>
<organism evidence="1">
    <name type="scientific">marine sediment metagenome</name>
    <dbReference type="NCBI Taxonomy" id="412755"/>
    <lineage>
        <taxon>unclassified sequences</taxon>
        <taxon>metagenomes</taxon>
        <taxon>ecological metagenomes</taxon>
    </lineage>
</organism>
<comment type="caution">
    <text evidence="1">The sequence shown here is derived from an EMBL/GenBank/DDBJ whole genome shotgun (WGS) entry which is preliminary data.</text>
</comment>
<evidence type="ECO:0000313" key="1">
    <source>
        <dbReference type="EMBL" id="GAH64617.1"/>
    </source>
</evidence>
<name>X1H5E6_9ZZZZ</name>
<reference evidence="1" key="1">
    <citation type="journal article" date="2014" name="Front. Microbiol.">
        <title>High frequency of phylogenetically diverse reductive dehalogenase-homologous genes in deep subseafloor sedimentary metagenomes.</title>
        <authorList>
            <person name="Kawai M."/>
            <person name="Futagami T."/>
            <person name="Toyoda A."/>
            <person name="Takaki Y."/>
            <person name="Nishi S."/>
            <person name="Hori S."/>
            <person name="Arai W."/>
            <person name="Tsubouchi T."/>
            <person name="Morono Y."/>
            <person name="Uchiyama I."/>
            <person name="Ito T."/>
            <person name="Fujiyama A."/>
            <person name="Inagaki F."/>
            <person name="Takami H."/>
        </authorList>
    </citation>
    <scope>NUCLEOTIDE SEQUENCE</scope>
    <source>
        <strain evidence="1">Expedition CK06-06</strain>
    </source>
</reference>
<dbReference type="AlphaFoldDB" id="X1H5E6"/>
<accession>X1H5E6</accession>
<proteinExistence type="predicted"/>
<dbReference type="EMBL" id="BARU01033197">
    <property type="protein sequence ID" value="GAH64617.1"/>
    <property type="molecule type" value="Genomic_DNA"/>
</dbReference>
<gene>
    <name evidence="1" type="ORF">S03H2_52260</name>
</gene>
<protein>
    <submittedName>
        <fullName evidence="1">Uncharacterized protein</fullName>
    </submittedName>
</protein>